<dbReference type="Proteomes" id="UP000499080">
    <property type="component" value="Unassembled WGS sequence"/>
</dbReference>
<dbReference type="EMBL" id="BGPR01019288">
    <property type="protein sequence ID" value="GBN81504.1"/>
    <property type="molecule type" value="Genomic_DNA"/>
</dbReference>
<evidence type="ECO:0000259" key="1">
    <source>
        <dbReference type="Pfam" id="PF07530"/>
    </source>
</evidence>
<accession>A0A4Y2S025</accession>
<proteinExistence type="predicted"/>
<feature type="domain" description="Pre-C2HC" evidence="1">
    <location>
        <begin position="88"/>
        <end position="129"/>
    </location>
</feature>
<protein>
    <recommendedName>
        <fullName evidence="1">Pre-C2HC domain-containing protein</fullName>
    </recommendedName>
</protein>
<dbReference type="Pfam" id="PF07530">
    <property type="entry name" value="PRE_C2HC"/>
    <property type="match status" value="1"/>
</dbReference>
<dbReference type="InterPro" id="IPR006579">
    <property type="entry name" value="Pre_C2HC_dom"/>
</dbReference>
<sequence>MEINISPVVIKNFPDFKFLLKKLNDTKNLKCRAKPVAEFMHVFTNSSKDHRDLTDYLKEQNIQYYVVPSRAEKPIKIITKGLPCDTKTEEIEEGLTRKGFKVAKVNQLRRFRDKKPLDIFQVHLLKSENLNLQS</sequence>
<name>A0A4Y2S025_ARAVE</name>
<gene>
    <name evidence="2" type="ORF">AVEN_39290_1</name>
</gene>
<evidence type="ECO:0000313" key="3">
    <source>
        <dbReference type="Proteomes" id="UP000499080"/>
    </source>
</evidence>
<keyword evidence="3" id="KW-1185">Reference proteome</keyword>
<reference evidence="2 3" key="1">
    <citation type="journal article" date="2019" name="Sci. Rep.">
        <title>Orb-weaving spider Araneus ventricosus genome elucidates the spidroin gene catalogue.</title>
        <authorList>
            <person name="Kono N."/>
            <person name="Nakamura H."/>
            <person name="Ohtoshi R."/>
            <person name="Moran D.A.P."/>
            <person name="Shinohara A."/>
            <person name="Yoshida Y."/>
            <person name="Fujiwara M."/>
            <person name="Mori M."/>
            <person name="Tomita M."/>
            <person name="Arakawa K."/>
        </authorList>
    </citation>
    <scope>NUCLEOTIDE SEQUENCE [LARGE SCALE GENOMIC DNA]</scope>
</reference>
<evidence type="ECO:0000313" key="2">
    <source>
        <dbReference type="EMBL" id="GBN81504.1"/>
    </source>
</evidence>
<dbReference type="OrthoDB" id="6437729at2759"/>
<comment type="caution">
    <text evidence="2">The sequence shown here is derived from an EMBL/GenBank/DDBJ whole genome shotgun (WGS) entry which is preliminary data.</text>
</comment>
<dbReference type="AlphaFoldDB" id="A0A4Y2S025"/>
<organism evidence="2 3">
    <name type="scientific">Araneus ventricosus</name>
    <name type="common">Orbweaver spider</name>
    <name type="synonym">Epeira ventricosa</name>
    <dbReference type="NCBI Taxonomy" id="182803"/>
    <lineage>
        <taxon>Eukaryota</taxon>
        <taxon>Metazoa</taxon>
        <taxon>Ecdysozoa</taxon>
        <taxon>Arthropoda</taxon>
        <taxon>Chelicerata</taxon>
        <taxon>Arachnida</taxon>
        <taxon>Araneae</taxon>
        <taxon>Araneomorphae</taxon>
        <taxon>Entelegynae</taxon>
        <taxon>Araneoidea</taxon>
        <taxon>Araneidae</taxon>
        <taxon>Araneus</taxon>
    </lineage>
</organism>